<evidence type="ECO:0000313" key="2">
    <source>
        <dbReference type="Proteomes" id="UP001230649"/>
    </source>
</evidence>
<organism evidence="1 2">
    <name type="scientific">Naganishia adeliensis</name>
    <dbReference type="NCBI Taxonomy" id="92952"/>
    <lineage>
        <taxon>Eukaryota</taxon>
        <taxon>Fungi</taxon>
        <taxon>Dikarya</taxon>
        <taxon>Basidiomycota</taxon>
        <taxon>Agaricomycotina</taxon>
        <taxon>Tremellomycetes</taxon>
        <taxon>Filobasidiales</taxon>
        <taxon>Filobasidiaceae</taxon>
        <taxon>Naganishia</taxon>
    </lineage>
</organism>
<keyword evidence="2" id="KW-1185">Reference proteome</keyword>
<proteinExistence type="predicted"/>
<accession>A0ACC2VT39</accession>
<dbReference type="EMBL" id="JASBWS010000066">
    <property type="protein sequence ID" value="KAJ9102060.1"/>
    <property type="molecule type" value="Genomic_DNA"/>
</dbReference>
<sequence>MSAICRPEHVYYCMAVLDAELNKLEDPDPAEFLEDEEREKEYPLFITWNKYDSTDHSHSPSLRGCIGCFSPLPLEEGLKEYALTSALKDTRFRPIKSSELPSLQCGVSLLTPFQPTRDPLDWKIGTHGIHITFHARGHRYSGTYLPDVMPAQGWNQVEAIQSLCRKAGWREKVEPGGEVWKSIELKTYTSEKCTRDWEDYVEWRKGKGGEEE</sequence>
<gene>
    <name evidence="1" type="ORF">QFC20_005068</name>
</gene>
<reference evidence="1" key="1">
    <citation type="submission" date="2023-04" db="EMBL/GenBank/DDBJ databases">
        <title>Draft Genome sequencing of Naganishia species isolated from polar environments using Oxford Nanopore Technology.</title>
        <authorList>
            <person name="Leo P."/>
            <person name="Venkateswaran K."/>
        </authorList>
    </citation>
    <scope>NUCLEOTIDE SEQUENCE</scope>
    <source>
        <strain evidence="1">MNA-CCFEE 5262</strain>
    </source>
</reference>
<comment type="caution">
    <text evidence="1">The sequence shown here is derived from an EMBL/GenBank/DDBJ whole genome shotgun (WGS) entry which is preliminary data.</text>
</comment>
<protein>
    <submittedName>
        <fullName evidence="1">Uncharacterized protein</fullName>
    </submittedName>
</protein>
<name>A0ACC2VT39_9TREE</name>
<dbReference type="Proteomes" id="UP001230649">
    <property type="component" value="Unassembled WGS sequence"/>
</dbReference>
<evidence type="ECO:0000313" key="1">
    <source>
        <dbReference type="EMBL" id="KAJ9102060.1"/>
    </source>
</evidence>